<dbReference type="PANTHER" id="PTHR43056">
    <property type="entry name" value="PEPTIDASE S9 PROLYL OLIGOPEPTIDASE"/>
    <property type="match status" value="1"/>
</dbReference>
<dbReference type="PANTHER" id="PTHR43056:SF10">
    <property type="entry name" value="COCE_NOND FAMILY, PUTATIVE (AFU_ORTHOLOGUE AFUA_7G00600)-RELATED"/>
    <property type="match status" value="1"/>
</dbReference>
<dbReference type="GeneID" id="28825391"/>
<protein>
    <submittedName>
        <fullName evidence="3">Peptidase S15</fullName>
    </submittedName>
</protein>
<dbReference type="InterPro" id="IPR050585">
    <property type="entry name" value="Xaa-Pro_dipeptidyl-ppase/CocE"/>
</dbReference>
<dbReference type="InParanoid" id="A0A194WX73"/>
<evidence type="ECO:0000313" key="4">
    <source>
        <dbReference type="Proteomes" id="UP000070700"/>
    </source>
</evidence>
<dbReference type="Pfam" id="PF08530">
    <property type="entry name" value="PepX_C"/>
    <property type="match status" value="1"/>
</dbReference>
<dbReference type="InterPro" id="IPR029058">
    <property type="entry name" value="AB_hydrolase_fold"/>
</dbReference>
<dbReference type="InterPro" id="IPR005674">
    <property type="entry name" value="CocE/Ser_esterase"/>
</dbReference>
<dbReference type="Gene3D" id="2.60.120.260">
    <property type="entry name" value="Galactose-binding domain-like"/>
    <property type="match status" value="1"/>
</dbReference>
<dbReference type="RefSeq" id="XP_018066938.1">
    <property type="nucleotide sequence ID" value="XM_018215665.1"/>
</dbReference>
<dbReference type="Gene3D" id="1.10.3020.20">
    <property type="match status" value="1"/>
</dbReference>
<keyword evidence="1" id="KW-0378">Hydrolase</keyword>
<dbReference type="InterPro" id="IPR013736">
    <property type="entry name" value="Xaa-Pro_dipept_C"/>
</dbReference>
<evidence type="ECO:0000313" key="3">
    <source>
        <dbReference type="EMBL" id="KUJ12583.1"/>
    </source>
</evidence>
<dbReference type="Gene3D" id="3.40.50.1820">
    <property type="entry name" value="alpha/beta hydrolase"/>
    <property type="match status" value="1"/>
</dbReference>
<dbReference type="SUPFAM" id="SSF49785">
    <property type="entry name" value="Galactose-binding domain-like"/>
    <property type="match status" value="1"/>
</dbReference>
<dbReference type="KEGG" id="psco:LY89DRAFT_688238"/>
<feature type="domain" description="Xaa-Pro dipeptidyl-peptidase C-terminal" evidence="2">
    <location>
        <begin position="308"/>
        <end position="557"/>
    </location>
</feature>
<dbReference type="InterPro" id="IPR000383">
    <property type="entry name" value="Xaa-Pro-like_dom"/>
</dbReference>
<evidence type="ECO:0000256" key="1">
    <source>
        <dbReference type="ARBA" id="ARBA00022801"/>
    </source>
</evidence>
<dbReference type="SUPFAM" id="SSF53474">
    <property type="entry name" value="alpha/beta-Hydrolases"/>
    <property type="match status" value="1"/>
</dbReference>
<dbReference type="NCBIfam" id="TIGR00976">
    <property type="entry name" value="CocE_NonD"/>
    <property type="match status" value="1"/>
</dbReference>
<reference evidence="3 4" key="1">
    <citation type="submission" date="2015-10" db="EMBL/GenBank/DDBJ databases">
        <title>Full genome of DAOMC 229536 Phialocephala scopiformis, a fungal endophyte of spruce producing the potent anti-insectan compound rugulosin.</title>
        <authorList>
            <consortium name="DOE Joint Genome Institute"/>
            <person name="Walker A.K."/>
            <person name="Frasz S.L."/>
            <person name="Seifert K.A."/>
            <person name="Miller J.D."/>
            <person name="Mondo S.J."/>
            <person name="Labutti K."/>
            <person name="Lipzen A."/>
            <person name="Dockter R."/>
            <person name="Kennedy M."/>
            <person name="Grigoriev I.V."/>
            <person name="Spatafora J.W."/>
        </authorList>
    </citation>
    <scope>NUCLEOTIDE SEQUENCE [LARGE SCALE GENOMIC DNA]</scope>
    <source>
        <strain evidence="3 4">CBS 120377</strain>
    </source>
</reference>
<name>A0A194WX73_MOLSC</name>
<evidence type="ECO:0000259" key="2">
    <source>
        <dbReference type="SMART" id="SM00939"/>
    </source>
</evidence>
<proteinExistence type="predicted"/>
<dbReference type="InterPro" id="IPR008979">
    <property type="entry name" value="Galactose-bd-like_sf"/>
</dbReference>
<dbReference type="SMART" id="SM00939">
    <property type="entry name" value="PepX_C"/>
    <property type="match status" value="1"/>
</dbReference>
<dbReference type="GO" id="GO:0008239">
    <property type="term" value="F:dipeptidyl-peptidase activity"/>
    <property type="evidence" value="ECO:0007669"/>
    <property type="project" value="InterPro"/>
</dbReference>
<keyword evidence="4" id="KW-1185">Reference proteome</keyword>
<accession>A0A194WX73</accession>
<dbReference type="EMBL" id="KQ947424">
    <property type="protein sequence ID" value="KUJ12583.1"/>
    <property type="molecule type" value="Genomic_DNA"/>
</dbReference>
<sequence>MIVERDVPITADDGLVLRADVFRPDDEKPAPVIMTLGPYGKGVEYKDGYKDKWDWLLNAHPNILPGSTKSFETWETVDPELWTKAGYICIRVDSRGTGRSPGHLDIFAPREIKDFYDAIEWAGVQNWSNGKVGLLGISYYAITQWLVAALQPPHLAAIIPWEGAADYYRDTARHGGIVSNGFLEAWYHRQVVSNQHGNPSGKTDPWLKERATGPAELSDQELRANRCDPVQDIVDHPLDNQFYKDRTADLSKIKVPFLSASNLAGFGLHDRGNHEAFKFAASTQKWLQLHPGRHEEWFYLNDNIELQQRFFDHFLKEINNGWDKESPVLLNTRRPFSTTFELRKETEWPLKRTEWTKAYLDSSSKALSWQTAGKQTNVSFDAAGEPVTFTSAPLEQETEITGPLAAKLFISSSTTDADLFLTLQAFSPDGREVTFQGAQDPNTPLAQGWLRASHRKLDTQLSLPYRPYHSHDELQPLERRKVYEVDVEIWPTAIILPKGFTLALQIGGKDFERGNKEGGVFRGSGPFLHTHKKDRPESVFAGKTMVYTGGEYKSYVLLPIIKE</sequence>
<dbReference type="AlphaFoldDB" id="A0A194WX73"/>
<dbReference type="Pfam" id="PF02129">
    <property type="entry name" value="Peptidase_S15"/>
    <property type="match status" value="1"/>
</dbReference>
<gene>
    <name evidence="3" type="ORF">LY89DRAFT_688238</name>
</gene>
<dbReference type="Proteomes" id="UP000070700">
    <property type="component" value="Unassembled WGS sequence"/>
</dbReference>
<organism evidence="3 4">
    <name type="scientific">Mollisia scopiformis</name>
    <name type="common">Conifer needle endophyte fungus</name>
    <name type="synonym">Phialocephala scopiformis</name>
    <dbReference type="NCBI Taxonomy" id="149040"/>
    <lineage>
        <taxon>Eukaryota</taxon>
        <taxon>Fungi</taxon>
        <taxon>Dikarya</taxon>
        <taxon>Ascomycota</taxon>
        <taxon>Pezizomycotina</taxon>
        <taxon>Leotiomycetes</taxon>
        <taxon>Helotiales</taxon>
        <taxon>Mollisiaceae</taxon>
        <taxon>Mollisia</taxon>
    </lineage>
</organism>
<dbReference type="OrthoDB" id="416441at2759"/>